<keyword evidence="9" id="KW-0378">Hydrolase</keyword>
<dbReference type="SUPFAM" id="SSF52540">
    <property type="entry name" value="P-loop containing nucleoside triphosphate hydrolases"/>
    <property type="match status" value="1"/>
</dbReference>
<keyword evidence="10 25" id="KW-0347">Helicase</keyword>
<evidence type="ECO:0000256" key="21">
    <source>
        <dbReference type="SAM" id="MobiDB-lite"/>
    </source>
</evidence>
<comment type="cofactor">
    <cofactor evidence="2">
        <name>Mg(2+)</name>
        <dbReference type="ChEBI" id="CHEBI:18420"/>
    </cofactor>
</comment>
<keyword evidence="16" id="KW-1135">Mitochondrion nucleoid</keyword>
<dbReference type="InterPro" id="IPR022192">
    <property type="entry name" value="SUV3_C"/>
</dbReference>
<evidence type="ECO:0000256" key="13">
    <source>
        <dbReference type="ARBA" id="ARBA00023128"/>
    </source>
</evidence>
<dbReference type="PANTHER" id="PTHR12131">
    <property type="entry name" value="ATP-DEPENDENT RNA AND DNA HELICASE"/>
    <property type="match status" value="1"/>
</dbReference>
<evidence type="ECO:0000256" key="10">
    <source>
        <dbReference type="ARBA" id="ARBA00022806"/>
    </source>
</evidence>
<keyword evidence="8" id="KW-0547">Nucleotide-binding</keyword>
<evidence type="ECO:0000256" key="11">
    <source>
        <dbReference type="ARBA" id="ARBA00022840"/>
    </source>
</evidence>
<dbReference type="FunFam" id="1.20.272.40:FF:000003">
    <property type="entry name" value="ATP-dependent RNA helicase SUV3L, mitochondrial"/>
    <property type="match status" value="1"/>
</dbReference>
<dbReference type="Gene3D" id="1.20.272.40">
    <property type="match status" value="1"/>
</dbReference>
<dbReference type="InParanoid" id="A0A1Q3DJ33"/>
<evidence type="ECO:0000256" key="18">
    <source>
        <dbReference type="ARBA" id="ARBA00060772"/>
    </source>
</evidence>
<dbReference type="FunFam" id="1.20.58.1080:FF:000002">
    <property type="entry name" value="DExH-box ATP-dependent RNA helicase DExH18 mitochondrial"/>
    <property type="match status" value="1"/>
</dbReference>
<evidence type="ECO:0000313" key="26">
    <source>
        <dbReference type="Proteomes" id="UP000187406"/>
    </source>
</evidence>
<accession>A0A1Q3DJ33</accession>
<dbReference type="InterPro" id="IPR001650">
    <property type="entry name" value="Helicase_C-like"/>
</dbReference>
<keyword evidence="26" id="KW-1185">Reference proteome</keyword>
<evidence type="ECO:0000256" key="2">
    <source>
        <dbReference type="ARBA" id="ARBA00001946"/>
    </source>
</evidence>
<dbReference type="GO" id="GO:0005634">
    <property type="term" value="C:nucleus"/>
    <property type="evidence" value="ECO:0007669"/>
    <property type="project" value="UniProtKB-SubCell"/>
</dbReference>
<evidence type="ECO:0000259" key="24">
    <source>
        <dbReference type="PROSITE" id="PS51194"/>
    </source>
</evidence>
<gene>
    <name evidence="25" type="ORF">CFOL_v3_35886</name>
</gene>
<dbReference type="SMART" id="SM00490">
    <property type="entry name" value="HELICc"/>
    <property type="match status" value="1"/>
</dbReference>
<dbReference type="FunFam" id="3.40.50.300:FF:000269">
    <property type="entry name" value="ATP-dependent RNA helicase SUPV3L1, mitochondrial"/>
    <property type="match status" value="1"/>
</dbReference>
<feature type="compositionally biased region" description="Basic and acidic residues" evidence="21">
    <location>
        <begin position="825"/>
        <end position="846"/>
    </location>
</feature>
<keyword evidence="12" id="KW-0809">Transit peptide</keyword>
<keyword evidence="22" id="KW-0472">Membrane</keyword>
<dbReference type="FunCoup" id="A0A1Q3DJ33">
    <property type="interactions" value="2726"/>
</dbReference>
<comment type="similarity">
    <text evidence="18">Belongs to the DExH box helicase family.</text>
</comment>
<keyword evidence="11" id="KW-0067">ATP-binding</keyword>
<evidence type="ECO:0000256" key="22">
    <source>
        <dbReference type="SAM" id="Phobius"/>
    </source>
</evidence>
<keyword evidence="22" id="KW-1133">Transmembrane helix</keyword>
<dbReference type="GO" id="GO:0016787">
    <property type="term" value="F:hydrolase activity"/>
    <property type="evidence" value="ECO:0007669"/>
    <property type="project" value="UniProtKB-KW"/>
</dbReference>
<comment type="cofactor">
    <cofactor evidence="1">
        <name>Mn(2+)</name>
        <dbReference type="ChEBI" id="CHEBI:29035"/>
    </cofactor>
</comment>
<evidence type="ECO:0000256" key="8">
    <source>
        <dbReference type="ARBA" id="ARBA00022741"/>
    </source>
</evidence>
<feature type="domain" description="Helicase ATP-binding" evidence="23">
    <location>
        <begin position="352"/>
        <end position="468"/>
    </location>
</feature>
<dbReference type="PROSITE" id="PS51192">
    <property type="entry name" value="HELICASE_ATP_BIND_1"/>
    <property type="match status" value="1"/>
</dbReference>
<dbReference type="Pfam" id="PF23703">
    <property type="entry name" value="DExH18_N"/>
    <property type="match status" value="1"/>
</dbReference>
<evidence type="ECO:0000259" key="23">
    <source>
        <dbReference type="PROSITE" id="PS51192"/>
    </source>
</evidence>
<comment type="caution">
    <text evidence="25">The sequence shown here is derived from an EMBL/GenBank/DDBJ whole genome shotgun (WGS) entry which is preliminary data.</text>
</comment>
<dbReference type="InterPro" id="IPR027417">
    <property type="entry name" value="P-loop_NTPase"/>
</dbReference>
<dbReference type="Pfam" id="PF12513">
    <property type="entry name" value="SUV3_C"/>
    <property type="match status" value="1"/>
</dbReference>
<dbReference type="Pfam" id="PF00271">
    <property type="entry name" value="Helicase_C"/>
    <property type="match status" value="1"/>
</dbReference>
<dbReference type="PANTHER" id="PTHR12131:SF28">
    <property type="entry name" value="DEXH-BOX ATP-DEPENDENT RNA HELICASE DEXH18, MITOCHONDRIAL"/>
    <property type="match status" value="1"/>
</dbReference>
<evidence type="ECO:0000313" key="25">
    <source>
        <dbReference type="EMBL" id="GAV92507.1"/>
    </source>
</evidence>
<dbReference type="InterPro" id="IPR014001">
    <property type="entry name" value="Helicase_ATP-bd"/>
</dbReference>
<dbReference type="EC" id="3.6.4.13" evidence="7"/>
<evidence type="ECO:0000256" key="17">
    <source>
        <dbReference type="ARBA" id="ARBA00047984"/>
    </source>
</evidence>
<dbReference type="EMBL" id="BDDD01010146">
    <property type="protein sequence ID" value="GAV92507.1"/>
    <property type="molecule type" value="Genomic_DNA"/>
</dbReference>
<reference evidence="26" key="1">
    <citation type="submission" date="2016-04" db="EMBL/GenBank/DDBJ databases">
        <title>Cephalotus genome sequencing.</title>
        <authorList>
            <person name="Fukushima K."/>
            <person name="Hasebe M."/>
            <person name="Fang X."/>
        </authorList>
    </citation>
    <scope>NUCLEOTIDE SEQUENCE [LARGE SCALE GENOMIC DNA]</scope>
    <source>
        <strain evidence="26">cv. St1</strain>
    </source>
</reference>
<dbReference type="FunFam" id="3.40.50.300:FF:000957">
    <property type="entry name" value="ATP-dependent RNA helicase SUV3L, mitochondrial"/>
    <property type="match status" value="1"/>
</dbReference>
<comment type="subcellular location">
    <subcellularLocation>
        <location evidence="4">Mitochondrion matrix</location>
        <location evidence="4">Mitochondrion nucleoid</location>
    </subcellularLocation>
    <subcellularLocation>
        <location evidence="3">Nucleus</location>
    </subcellularLocation>
</comment>
<comment type="similarity">
    <text evidence="5">Belongs to the helicase family.</text>
</comment>
<dbReference type="InterPro" id="IPR056377">
    <property type="entry name" value="DExH18_N"/>
</dbReference>
<dbReference type="InterPro" id="IPR041082">
    <property type="entry name" value="Suv3_C_1"/>
</dbReference>
<evidence type="ECO:0000256" key="4">
    <source>
        <dbReference type="ARBA" id="ARBA00004436"/>
    </source>
</evidence>
<comment type="subunit">
    <text evidence="6">Homodimer; in free form. Component of the mitochondrial degradosome (mtEXO) complex which is a heteropentamer containing 2 copies of SUPV3L1 and 3 copies of PNPT1.</text>
</comment>
<evidence type="ECO:0000256" key="16">
    <source>
        <dbReference type="ARBA" id="ARBA00023271"/>
    </source>
</evidence>
<proteinExistence type="inferred from homology"/>
<keyword evidence="14" id="KW-0325">Glycoprotein</keyword>
<evidence type="ECO:0000256" key="19">
    <source>
        <dbReference type="ARBA" id="ARBA00072220"/>
    </source>
</evidence>
<feature type="domain" description="Helicase C-terminal" evidence="24">
    <location>
        <begin position="511"/>
        <end position="664"/>
    </location>
</feature>
<evidence type="ECO:0000256" key="14">
    <source>
        <dbReference type="ARBA" id="ARBA00023180"/>
    </source>
</evidence>
<keyword evidence="13" id="KW-0496">Mitochondrion</keyword>
<dbReference type="GO" id="GO:0045025">
    <property type="term" value="C:mitochondrial degradosome"/>
    <property type="evidence" value="ECO:0007669"/>
    <property type="project" value="TreeGrafter"/>
</dbReference>
<dbReference type="Pfam" id="PF18147">
    <property type="entry name" value="Suv3_C_1"/>
    <property type="match status" value="1"/>
</dbReference>
<dbReference type="InterPro" id="IPR050699">
    <property type="entry name" value="RNA-DNA_Helicase"/>
</dbReference>
<evidence type="ECO:0000256" key="20">
    <source>
        <dbReference type="ARBA" id="ARBA00080791"/>
    </source>
</evidence>
<keyword evidence="15" id="KW-0539">Nucleus</keyword>
<dbReference type="OrthoDB" id="6692397at2759"/>
<evidence type="ECO:0000256" key="15">
    <source>
        <dbReference type="ARBA" id="ARBA00023242"/>
    </source>
</evidence>
<feature type="region of interest" description="Disordered" evidence="21">
    <location>
        <begin position="825"/>
        <end position="847"/>
    </location>
</feature>
<dbReference type="GO" id="GO:0003724">
    <property type="term" value="F:RNA helicase activity"/>
    <property type="evidence" value="ECO:0007669"/>
    <property type="project" value="UniProtKB-EC"/>
</dbReference>
<dbReference type="Gene3D" id="1.20.58.1080">
    <property type="match status" value="1"/>
</dbReference>
<keyword evidence="22" id="KW-0812">Transmembrane</keyword>
<dbReference type="GO" id="GO:0000965">
    <property type="term" value="P:mitochondrial RNA 3'-end processing"/>
    <property type="evidence" value="ECO:0007669"/>
    <property type="project" value="TreeGrafter"/>
</dbReference>
<sequence length="855" mass="97688">NRTSIAKETRRTIDSPLRSHNRSHLLDEPIDARYTHNHKDICWSLIFFILLFGELAFTMARGPVTSLFRFYASKSNGYRIRFLLLNPFFHSLGRFDNWVVDKCPSSPSFGNPNREFSTSSIDIVRFQLPLKNKQFMEFGLVVMRTLSSMVGDSDDKMACDSVVEKLEHSDSLDFVENVGFEDVNDSNICDGSHDLDESSVCVSRINELENGDVDDNGVGYEKVALLDPVEVYRELRNAEKPVKQRQVDWENLNEVFRYFSDSGWAANQALAIYIGRSFFPTAFHKFRLFFFKKCSADVAKYVLKHGPSHAAVKFLFPIFVEFCLEEFPDEIKRFKDTVESADLTKPHTWFPFARAMKRKIIYHCGPTNSGKTYNALQRFMEAKKGIYCSPLRLLAMEVFDKVNALGVYCSLHTGQEKKSVPFSNHVACTVEMVSTEELYDVAVIDEIQVMADPCRGYAWTRALLGLKADEIHLCGDPSVLDIVRKICSETGDELCEQHYERFKPLVVEAKTLSGNLQNVRSGDCVVAFSRREIFEVKMAIEKHTKHRCCVIYGALPPETRRHQATLFNDQDNEYDVLVASDAVGMGLNLNIRRVVFYSLSKYNGDKVVPVPASQVKQIAGRAGRRGSIYPDGLTTTLHLEDLDYLIECLKQPFDEVKRVGLFPFFEQVELFAGKLANVTFCQLLEKFAENCRLDGSYFLCRHDNIKRVANMLEKVQGLSLEDRFNFCFAPVNIRDPKAMYHLLRFASAYSQNVPVNIAMGMPRGSAKNDQELLDLETKHQILSMYLWLSHHYEEGTFPYVQKVEAMATDIAGLLGESLTKACWKPESRQARKPKPEQKKDGFERPRSIIRHVSYC</sequence>
<feature type="transmembrane region" description="Helical" evidence="22">
    <location>
        <begin position="41"/>
        <end position="60"/>
    </location>
</feature>
<dbReference type="GO" id="GO:0005524">
    <property type="term" value="F:ATP binding"/>
    <property type="evidence" value="ECO:0007669"/>
    <property type="project" value="UniProtKB-KW"/>
</dbReference>
<evidence type="ECO:0000256" key="6">
    <source>
        <dbReference type="ARBA" id="ARBA00011661"/>
    </source>
</evidence>
<evidence type="ECO:0000256" key="1">
    <source>
        <dbReference type="ARBA" id="ARBA00001936"/>
    </source>
</evidence>
<evidence type="ECO:0000256" key="5">
    <source>
        <dbReference type="ARBA" id="ARBA00008708"/>
    </source>
</evidence>
<protein>
    <recommendedName>
        <fullName evidence="19">ATP-dependent RNA helicase SUV3L, mitochondrial</fullName>
        <ecNumber evidence="7">3.6.4.13</ecNumber>
    </recommendedName>
    <alternativeName>
        <fullName evidence="20">Protein SUPPRESSOR OF VAR 3-like</fullName>
    </alternativeName>
</protein>
<dbReference type="STRING" id="3775.A0A1Q3DJ33"/>
<comment type="catalytic activity">
    <reaction evidence="17">
        <text>ATP + H2O = ADP + phosphate + H(+)</text>
        <dbReference type="Rhea" id="RHEA:13065"/>
        <dbReference type="ChEBI" id="CHEBI:15377"/>
        <dbReference type="ChEBI" id="CHEBI:15378"/>
        <dbReference type="ChEBI" id="CHEBI:30616"/>
        <dbReference type="ChEBI" id="CHEBI:43474"/>
        <dbReference type="ChEBI" id="CHEBI:456216"/>
        <dbReference type="EC" id="3.6.4.13"/>
    </reaction>
</comment>
<organism evidence="25 26">
    <name type="scientific">Cephalotus follicularis</name>
    <name type="common">Albany pitcher plant</name>
    <dbReference type="NCBI Taxonomy" id="3775"/>
    <lineage>
        <taxon>Eukaryota</taxon>
        <taxon>Viridiplantae</taxon>
        <taxon>Streptophyta</taxon>
        <taxon>Embryophyta</taxon>
        <taxon>Tracheophyta</taxon>
        <taxon>Spermatophyta</taxon>
        <taxon>Magnoliopsida</taxon>
        <taxon>eudicotyledons</taxon>
        <taxon>Gunneridae</taxon>
        <taxon>Pentapetalae</taxon>
        <taxon>rosids</taxon>
        <taxon>fabids</taxon>
        <taxon>Oxalidales</taxon>
        <taxon>Cephalotaceae</taxon>
        <taxon>Cephalotus</taxon>
    </lineage>
</organism>
<dbReference type="Pfam" id="PF22527">
    <property type="entry name" value="DEXQc_Suv3"/>
    <property type="match status" value="1"/>
</dbReference>
<name>A0A1Q3DJ33_CEPFO</name>
<evidence type="ECO:0000256" key="7">
    <source>
        <dbReference type="ARBA" id="ARBA00012552"/>
    </source>
</evidence>
<dbReference type="Proteomes" id="UP000187406">
    <property type="component" value="Unassembled WGS sequence"/>
</dbReference>
<dbReference type="GO" id="GO:0042645">
    <property type="term" value="C:mitochondrial nucleoid"/>
    <property type="evidence" value="ECO:0007669"/>
    <property type="project" value="UniProtKB-SubCell"/>
</dbReference>
<dbReference type="InterPro" id="IPR055206">
    <property type="entry name" value="DEXQc_SUV3"/>
</dbReference>
<dbReference type="Gene3D" id="3.40.50.300">
    <property type="entry name" value="P-loop containing nucleotide triphosphate hydrolases"/>
    <property type="match status" value="2"/>
</dbReference>
<dbReference type="InterPro" id="IPR044774">
    <property type="entry name" value="Suv3_DEXQc"/>
</dbReference>
<dbReference type="AlphaFoldDB" id="A0A1Q3DJ33"/>
<evidence type="ECO:0000256" key="3">
    <source>
        <dbReference type="ARBA" id="ARBA00004123"/>
    </source>
</evidence>
<evidence type="ECO:0000256" key="12">
    <source>
        <dbReference type="ARBA" id="ARBA00022946"/>
    </source>
</evidence>
<feature type="non-terminal residue" evidence="25">
    <location>
        <position position="1"/>
    </location>
</feature>
<dbReference type="CDD" id="cd17913">
    <property type="entry name" value="DEXQc_Suv3"/>
    <property type="match status" value="1"/>
</dbReference>
<evidence type="ECO:0000256" key="9">
    <source>
        <dbReference type="ARBA" id="ARBA00022801"/>
    </source>
</evidence>
<dbReference type="CDD" id="cd18805">
    <property type="entry name" value="SF2_C_suv3"/>
    <property type="match status" value="1"/>
</dbReference>
<dbReference type="PROSITE" id="PS51194">
    <property type="entry name" value="HELICASE_CTER"/>
    <property type="match status" value="1"/>
</dbReference>